<evidence type="ECO:0000256" key="2">
    <source>
        <dbReference type="ARBA" id="ARBA00013050"/>
    </source>
</evidence>
<comment type="caution">
    <text evidence="9">The sequence shown here is derived from an EMBL/GenBank/DDBJ whole genome shotgun (WGS) entry which is preliminary data.</text>
</comment>
<sequence length="90" mass="10215">LQMAEKIEKTREKALLEGGQKRIDAQHKRGKLTASGRIELLVDPGIICEYDMFAEHTFTFFGVEKKKYPGDAVVTRRAQIAGRTVFLFSQ</sequence>
<dbReference type="InterPro" id="IPR011762">
    <property type="entry name" value="COA_CT_N"/>
</dbReference>
<evidence type="ECO:0000256" key="5">
    <source>
        <dbReference type="ARBA" id="ARBA00042797"/>
    </source>
</evidence>
<dbReference type="EC" id="6.4.1.3" evidence="2"/>
<dbReference type="EMBL" id="BTSY01000005">
    <property type="protein sequence ID" value="GMT26444.1"/>
    <property type="molecule type" value="Genomic_DNA"/>
</dbReference>
<feature type="non-terminal residue" evidence="9">
    <location>
        <position position="1"/>
    </location>
</feature>
<accession>A0AAV5UY78</accession>
<feature type="non-terminal residue" evidence="9">
    <location>
        <position position="90"/>
    </location>
</feature>
<reference evidence="9" key="1">
    <citation type="submission" date="2023-10" db="EMBL/GenBank/DDBJ databases">
        <title>Genome assembly of Pristionchus species.</title>
        <authorList>
            <person name="Yoshida K."/>
            <person name="Sommer R.J."/>
        </authorList>
    </citation>
    <scope>NUCLEOTIDE SEQUENCE</scope>
    <source>
        <strain evidence="9">RS5133</strain>
    </source>
</reference>
<evidence type="ECO:0000313" key="11">
    <source>
        <dbReference type="Proteomes" id="UP001432322"/>
    </source>
</evidence>
<feature type="domain" description="CoA carboxyltransferase N-terminal" evidence="8">
    <location>
        <begin position="1"/>
        <end position="90"/>
    </location>
</feature>
<evidence type="ECO:0000259" key="8">
    <source>
        <dbReference type="PROSITE" id="PS50980"/>
    </source>
</evidence>
<dbReference type="AlphaFoldDB" id="A0AAV5UY78"/>
<name>A0AAV5UY78_9BILA</name>
<evidence type="ECO:0000256" key="4">
    <source>
        <dbReference type="ARBA" id="ARBA00041138"/>
    </source>
</evidence>
<gene>
    <name evidence="10" type="ORF">PFISCL1PPCAC_17741</name>
    <name evidence="9" type="ORF">PFISCL1PPCAC_3293</name>
</gene>
<dbReference type="InterPro" id="IPR051047">
    <property type="entry name" value="AccD/PCCB"/>
</dbReference>
<dbReference type="Pfam" id="PF01039">
    <property type="entry name" value="Carboxyl_trans"/>
    <property type="match status" value="1"/>
</dbReference>
<comment type="catalytic activity">
    <reaction evidence="6">
        <text>butanoyl-CoA + hydrogencarbonate + ATP = (2S)-ethylmalonyl-CoA + ADP + phosphate + H(+)</text>
        <dbReference type="Rhea" id="RHEA:59520"/>
        <dbReference type="ChEBI" id="CHEBI:15378"/>
        <dbReference type="ChEBI" id="CHEBI:17544"/>
        <dbReference type="ChEBI" id="CHEBI:30616"/>
        <dbReference type="ChEBI" id="CHEBI:43474"/>
        <dbReference type="ChEBI" id="CHEBI:57371"/>
        <dbReference type="ChEBI" id="CHEBI:60909"/>
        <dbReference type="ChEBI" id="CHEBI:456216"/>
    </reaction>
    <physiologicalReaction direction="left-to-right" evidence="6">
        <dbReference type="Rhea" id="RHEA:59521"/>
    </physiologicalReaction>
</comment>
<evidence type="ECO:0000256" key="7">
    <source>
        <dbReference type="ARBA" id="ARBA00049495"/>
    </source>
</evidence>
<dbReference type="PANTHER" id="PTHR43842:SF2">
    <property type="entry name" value="PROPIONYL-COA CARBOXYLASE BETA CHAIN, MITOCHONDRIAL"/>
    <property type="match status" value="1"/>
</dbReference>
<evidence type="ECO:0000313" key="10">
    <source>
        <dbReference type="EMBL" id="GMT26444.1"/>
    </source>
</evidence>
<dbReference type="PROSITE" id="PS50980">
    <property type="entry name" value="COA_CT_NTER"/>
    <property type="match status" value="1"/>
</dbReference>
<organism evidence="9 11">
    <name type="scientific">Pristionchus fissidentatus</name>
    <dbReference type="NCBI Taxonomy" id="1538716"/>
    <lineage>
        <taxon>Eukaryota</taxon>
        <taxon>Metazoa</taxon>
        <taxon>Ecdysozoa</taxon>
        <taxon>Nematoda</taxon>
        <taxon>Chromadorea</taxon>
        <taxon>Rhabditida</taxon>
        <taxon>Rhabditina</taxon>
        <taxon>Diplogasteromorpha</taxon>
        <taxon>Diplogasteroidea</taxon>
        <taxon>Neodiplogasteridae</taxon>
        <taxon>Pristionchus</taxon>
    </lineage>
</organism>
<evidence type="ECO:0000256" key="6">
    <source>
        <dbReference type="ARBA" id="ARBA00048208"/>
    </source>
</evidence>
<keyword evidence="11" id="KW-1185">Reference proteome</keyword>
<evidence type="ECO:0000256" key="3">
    <source>
        <dbReference type="ARBA" id="ARBA00038567"/>
    </source>
</evidence>
<evidence type="ECO:0000313" key="9">
    <source>
        <dbReference type="EMBL" id="GMT11996.1"/>
    </source>
</evidence>
<dbReference type="SUPFAM" id="SSF52096">
    <property type="entry name" value="ClpP/crotonase"/>
    <property type="match status" value="1"/>
</dbReference>
<proteinExistence type="predicted"/>
<protein>
    <recommendedName>
        <fullName evidence="4">Propionyl-CoA carboxylase beta chain, mitochondrial</fullName>
        <ecNumber evidence="2">6.4.1.3</ecNumber>
    </recommendedName>
    <alternativeName>
        <fullName evidence="5">Propanoyl-CoA:carbon dioxide ligase subunit beta</fullName>
    </alternativeName>
</protein>
<comment type="pathway">
    <text evidence="1">Metabolic intermediate metabolism; propanoyl-CoA degradation; succinyl-CoA from propanoyl-CoA: step 1/3.</text>
</comment>
<comment type="catalytic activity">
    <reaction evidence="7">
        <text>propanoyl-CoA + hydrogencarbonate + ATP = (S)-methylmalonyl-CoA + ADP + phosphate + H(+)</text>
        <dbReference type="Rhea" id="RHEA:23720"/>
        <dbReference type="ChEBI" id="CHEBI:15378"/>
        <dbReference type="ChEBI" id="CHEBI:17544"/>
        <dbReference type="ChEBI" id="CHEBI:30616"/>
        <dbReference type="ChEBI" id="CHEBI:43474"/>
        <dbReference type="ChEBI" id="CHEBI:57327"/>
        <dbReference type="ChEBI" id="CHEBI:57392"/>
        <dbReference type="ChEBI" id="CHEBI:456216"/>
        <dbReference type="EC" id="6.4.1.3"/>
    </reaction>
    <physiologicalReaction direction="left-to-right" evidence="7">
        <dbReference type="Rhea" id="RHEA:23721"/>
    </physiologicalReaction>
</comment>
<dbReference type="PANTHER" id="PTHR43842">
    <property type="entry name" value="PROPIONYL-COA CARBOXYLASE BETA CHAIN"/>
    <property type="match status" value="1"/>
</dbReference>
<dbReference type="GO" id="GO:0004658">
    <property type="term" value="F:propionyl-CoA carboxylase activity"/>
    <property type="evidence" value="ECO:0007669"/>
    <property type="project" value="UniProtKB-EC"/>
</dbReference>
<comment type="subunit">
    <text evidence="3">The holoenzyme is a dodecamer composed of 6 PCCA/alpha subunits and 6 PCCB/beta subunits.</text>
</comment>
<dbReference type="InterPro" id="IPR029045">
    <property type="entry name" value="ClpP/crotonase-like_dom_sf"/>
</dbReference>
<dbReference type="Proteomes" id="UP001432322">
    <property type="component" value="Unassembled WGS sequence"/>
</dbReference>
<dbReference type="EMBL" id="BTSY01000001">
    <property type="protein sequence ID" value="GMT11996.1"/>
    <property type="molecule type" value="Genomic_DNA"/>
</dbReference>
<evidence type="ECO:0000256" key="1">
    <source>
        <dbReference type="ARBA" id="ARBA00005060"/>
    </source>
</evidence>
<dbReference type="InterPro" id="IPR034733">
    <property type="entry name" value="AcCoA_carboxyl_beta"/>
</dbReference>
<dbReference type="GO" id="GO:0005739">
    <property type="term" value="C:mitochondrion"/>
    <property type="evidence" value="ECO:0007669"/>
    <property type="project" value="TreeGrafter"/>
</dbReference>
<dbReference type="Gene3D" id="3.90.226.10">
    <property type="entry name" value="2-enoyl-CoA Hydratase, Chain A, domain 1"/>
    <property type="match status" value="1"/>
</dbReference>